<reference evidence="2 3" key="1">
    <citation type="submission" date="2019-10" db="EMBL/GenBank/DDBJ databases">
        <authorList>
            <person name="Karimi E."/>
        </authorList>
    </citation>
    <scope>NUCLEOTIDE SEQUENCE [LARGE SCALE GENOMIC DNA]</scope>
    <source>
        <strain evidence="2">Aeromonas sp. 8C</strain>
    </source>
</reference>
<accession>A0A653LAR7</accession>
<name>A0A653LAR7_AERVE</name>
<dbReference type="Proteomes" id="UP000439123">
    <property type="component" value="Unassembled WGS sequence"/>
</dbReference>
<gene>
    <name evidence="2" type="ORF">AERO8C_70111</name>
</gene>
<evidence type="ECO:0000313" key="2">
    <source>
        <dbReference type="EMBL" id="VXA88431.1"/>
    </source>
</evidence>
<sequence>MRGEKQKFAGQMSPSDEGLNKQELLGLDARQGRKLALCSRAGHLVVAGKIPIDTGVPHLSVVELELDVVVDPGDHLAAHLADALQFGGRVHASQHAGQRSLSFRIGQRLTLPATRHRRTLRRG</sequence>
<organism evidence="2 3">
    <name type="scientific">Aeromonas veronii</name>
    <dbReference type="NCBI Taxonomy" id="654"/>
    <lineage>
        <taxon>Bacteria</taxon>
        <taxon>Pseudomonadati</taxon>
        <taxon>Pseudomonadota</taxon>
        <taxon>Gammaproteobacteria</taxon>
        <taxon>Aeromonadales</taxon>
        <taxon>Aeromonadaceae</taxon>
        <taxon>Aeromonas</taxon>
    </lineage>
</organism>
<dbReference type="EMBL" id="CABWLC010000020">
    <property type="protein sequence ID" value="VXA88431.1"/>
    <property type="molecule type" value="Genomic_DNA"/>
</dbReference>
<evidence type="ECO:0000313" key="3">
    <source>
        <dbReference type="Proteomes" id="UP000439123"/>
    </source>
</evidence>
<evidence type="ECO:0000256" key="1">
    <source>
        <dbReference type="SAM" id="MobiDB-lite"/>
    </source>
</evidence>
<protein>
    <submittedName>
        <fullName evidence="2">Uncharacterized protein</fullName>
    </submittedName>
</protein>
<feature type="region of interest" description="Disordered" evidence="1">
    <location>
        <begin position="1"/>
        <end position="24"/>
    </location>
</feature>
<proteinExistence type="predicted"/>
<dbReference type="AlphaFoldDB" id="A0A653LAR7"/>